<dbReference type="OrthoDB" id="2195607at2759"/>
<dbReference type="GO" id="GO:0007165">
    <property type="term" value="P:signal transduction"/>
    <property type="evidence" value="ECO:0007669"/>
    <property type="project" value="InterPro"/>
</dbReference>
<dbReference type="InterPro" id="IPR002554">
    <property type="entry name" value="PP2A_B56"/>
</dbReference>
<organism evidence="1 2">
    <name type="scientific">Nosema bombycis (strain CQ1 / CVCC 102059)</name>
    <name type="common">Microsporidian parasite</name>
    <name type="synonym">Pebrine of silkworm</name>
    <dbReference type="NCBI Taxonomy" id="578461"/>
    <lineage>
        <taxon>Eukaryota</taxon>
        <taxon>Fungi</taxon>
        <taxon>Fungi incertae sedis</taxon>
        <taxon>Microsporidia</taxon>
        <taxon>Nosematidae</taxon>
        <taxon>Nosema</taxon>
    </lineage>
</organism>
<dbReference type="AlphaFoldDB" id="R0KTU4"/>
<sequence length="301" mass="35609">RNLNPTGPGFCQSDDTVFRNKVSTNINIFSKILEFLTLKCTSSRTIFVCFNDESLPNLFSLLKSEDEIERKNVCQTLKNIFDKKILCNEITRLLENEFQLFFVGSRTHIGMDLILNLFYYAFTVTKSISFCSYVENILFFIKKAQIEYFDDFKKIVLGFCTGNLKKSKFTLNFIYHHFEDVTYLRRVVLVEIIVDLFIFWKSHLKESVIRLTDLINSALSSGHHLLLEEVIGFFEHKEIYDLVKEQVDEFLPLIFDKLYGISKKYWRRKGKAKVFKNISLILNMSHCVFEKCLIDYNRRRY</sequence>
<dbReference type="Pfam" id="PF01603">
    <property type="entry name" value="B56"/>
    <property type="match status" value="1"/>
</dbReference>
<reference evidence="1 2" key="1">
    <citation type="journal article" date="2013" name="BMC Genomics">
        <title>Comparative genomics of parasitic silkworm microsporidia reveal an association between genome expansion and host adaptation.</title>
        <authorList>
            <person name="Pan G."/>
            <person name="Xu J."/>
            <person name="Li T."/>
            <person name="Xia Q."/>
            <person name="Liu S.L."/>
            <person name="Zhang G."/>
            <person name="Li S."/>
            <person name="Li C."/>
            <person name="Liu H."/>
            <person name="Yang L."/>
            <person name="Liu T."/>
            <person name="Zhang X."/>
            <person name="Wu Z."/>
            <person name="Fan W."/>
            <person name="Dang X."/>
            <person name="Xiang H."/>
            <person name="Tao M."/>
            <person name="Li Y."/>
            <person name="Hu J."/>
            <person name="Li Z."/>
            <person name="Lin L."/>
            <person name="Luo J."/>
            <person name="Geng L."/>
            <person name="Wang L."/>
            <person name="Long M."/>
            <person name="Wan Y."/>
            <person name="He N."/>
            <person name="Zhang Z."/>
            <person name="Lu C."/>
            <person name="Keeling P.J."/>
            <person name="Wang J."/>
            <person name="Xiang Z."/>
            <person name="Zhou Z."/>
        </authorList>
    </citation>
    <scope>NUCLEOTIDE SEQUENCE [LARGE SCALE GENOMIC DNA]</scope>
    <source>
        <strain evidence="2">CQ1 / CVCC 102059</strain>
    </source>
</reference>
<dbReference type="GO" id="GO:0019888">
    <property type="term" value="F:protein phosphatase regulator activity"/>
    <property type="evidence" value="ECO:0007669"/>
    <property type="project" value="InterPro"/>
</dbReference>
<dbReference type="VEuPathDB" id="MicrosporidiaDB:NBO_64g0038"/>
<dbReference type="Proteomes" id="UP000016927">
    <property type="component" value="Unassembled WGS sequence"/>
</dbReference>
<gene>
    <name evidence="1" type="ORF">NBO_64g0038</name>
</gene>
<dbReference type="InterPro" id="IPR011989">
    <property type="entry name" value="ARM-like"/>
</dbReference>
<evidence type="ECO:0000313" key="1">
    <source>
        <dbReference type="EMBL" id="EOB13657.1"/>
    </source>
</evidence>
<dbReference type="GO" id="GO:0000159">
    <property type="term" value="C:protein phosphatase type 2A complex"/>
    <property type="evidence" value="ECO:0007669"/>
    <property type="project" value="InterPro"/>
</dbReference>
<dbReference type="HOGENOM" id="CLU_926075_0_0_1"/>
<dbReference type="EMBL" id="KB908972">
    <property type="protein sequence ID" value="EOB13657.1"/>
    <property type="molecule type" value="Genomic_DNA"/>
</dbReference>
<feature type="non-terminal residue" evidence="1">
    <location>
        <position position="301"/>
    </location>
</feature>
<accession>R0KTU4</accession>
<feature type="non-terminal residue" evidence="1">
    <location>
        <position position="1"/>
    </location>
</feature>
<keyword evidence="2" id="KW-1185">Reference proteome</keyword>
<dbReference type="InterPro" id="IPR016024">
    <property type="entry name" value="ARM-type_fold"/>
</dbReference>
<evidence type="ECO:0000313" key="2">
    <source>
        <dbReference type="Proteomes" id="UP000016927"/>
    </source>
</evidence>
<protein>
    <submittedName>
        <fullName evidence="1">Serine/threonine-protein phosphatase 2A 56 kDa regulatory subunit alpha isoform</fullName>
    </submittedName>
</protein>
<dbReference type="SUPFAM" id="SSF48371">
    <property type="entry name" value="ARM repeat"/>
    <property type="match status" value="1"/>
</dbReference>
<name>R0KTU4_NOSB1</name>
<proteinExistence type="predicted"/>
<dbReference type="Gene3D" id="1.25.10.10">
    <property type="entry name" value="Leucine-rich Repeat Variant"/>
    <property type="match status" value="1"/>
</dbReference>
<dbReference type="STRING" id="578461.R0KTU4"/>
<dbReference type="OMA" id="GKMSENC"/>